<sequence>MTKLDQAADSLWAATAPAPAPTASLTGDLQADVVVVGGGFTGLSAALHLAEAGARVAVLEAHEIGHGGSGRNVGLVNAGMWVLPDDLPATLGEPYGERLLELLGDAPKLVFALAKKHAMDCEAVSTGTLHCAAGRAGLRQLEIRAGQWCRRGAPVRLLSARETADKTGTEVFSGALLDERAGTIQPLGYARGLAAAALTAGAGIFTRSPVERVEEDGNRWRAVTAGGSIAADWVIAATNAYTTRLWPQLREELVHLPYFNFATEPLPPEALPAILPERQGAWDTNKVLTSFRLDRSGRLVLGSVGALSGTGRSVHQAWARRAMTRMFPMLKDVGFQQGWHGMIGMTDDHLPKFHRLDRRIVGFSGYNGRGIAPGTAFGKILAEHIGGRIGESDLPLPVTLPVPQRLRAIREAGIEWGAQAIHLMRMLG</sequence>
<dbReference type="EMBL" id="CP030941">
    <property type="protein sequence ID" value="UUP16787.1"/>
    <property type="molecule type" value="Genomic_DNA"/>
</dbReference>
<accession>A0ABY5MH98</accession>
<protein>
    <submittedName>
        <fullName evidence="3">Gamma-glutamylputrescine oxidoreductase</fullName>
        <ecNumber evidence="3">1.4.3.-</ecNumber>
    </submittedName>
</protein>
<dbReference type="Proteomes" id="UP001342418">
    <property type="component" value="Chromosome"/>
</dbReference>
<dbReference type="PANTHER" id="PTHR13847:SF281">
    <property type="entry name" value="FAD DEPENDENT OXIDOREDUCTASE DOMAIN-CONTAINING PROTEIN"/>
    <property type="match status" value="1"/>
</dbReference>
<dbReference type="SUPFAM" id="SSF51905">
    <property type="entry name" value="FAD/NAD(P)-binding domain"/>
    <property type="match status" value="1"/>
</dbReference>
<dbReference type="PANTHER" id="PTHR13847">
    <property type="entry name" value="SARCOSINE DEHYDROGENASE-RELATED"/>
    <property type="match status" value="1"/>
</dbReference>
<keyword evidence="4" id="KW-1185">Reference proteome</keyword>
<dbReference type="Gene3D" id="3.30.9.10">
    <property type="entry name" value="D-Amino Acid Oxidase, subunit A, domain 2"/>
    <property type="match status" value="1"/>
</dbReference>
<dbReference type="Gene3D" id="3.50.50.60">
    <property type="entry name" value="FAD/NAD(P)-binding domain"/>
    <property type="match status" value="1"/>
</dbReference>
<dbReference type="EC" id="1.4.3.-" evidence="3"/>
<dbReference type="GO" id="GO:0016491">
    <property type="term" value="F:oxidoreductase activity"/>
    <property type="evidence" value="ECO:0007669"/>
    <property type="project" value="UniProtKB-KW"/>
</dbReference>
<evidence type="ECO:0000313" key="3">
    <source>
        <dbReference type="EMBL" id="UUP16787.1"/>
    </source>
</evidence>
<evidence type="ECO:0000313" key="4">
    <source>
        <dbReference type="Proteomes" id="UP001342418"/>
    </source>
</evidence>
<reference evidence="3 4" key="1">
    <citation type="submission" date="2018-07" db="EMBL/GenBank/DDBJ databases">
        <title>Genome sequence of Nitratireductor thuwali#1536.</title>
        <authorList>
            <person name="Michoud G."/>
            <person name="Merlino G."/>
            <person name="Sefrji F.O."/>
            <person name="Daffonchio D."/>
        </authorList>
    </citation>
    <scope>NUCLEOTIDE SEQUENCE [LARGE SCALE GENOMIC DNA]</scope>
    <source>
        <strain evidence="4">Nit1536</strain>
    </source>
</reference>
<dbReference type="InterPro" id="IPR036188">
    <property type="entry name" value="FAD/NAD-bd_sf"/>
</dbReference>
<evidence type="ECO:0000259" key="2">
    <source>
        <dbReference type="Pfam" id="PF01266"/>
    </source>
</evidence>
<proteinExistence type="predicted"/>
<dbReference type="Pfam" id="PF01266">
    <property type="entry name" value="DAO"/>
    <property type="match status" value="1"/>
</dbReference>
<keyword evidence="1 3" id="KW-0560">Oxidoreductase</keyword>
<dbReference type="InterPro" id="IPR006076">
    <property type="entry name" value="FAD-dep_OxRdtase"/>
</dbReference>
<organism evidence="3 4">
    <name type="scientific">Nitratireductor thuwali</name>
    <dbReference type="NCBI Taxonomy" id="2267699"/>
    <lineage>
        <taxon>Bacteria</taxon>
        <taxon>Pseudomonadati</taxon>
        <taxon>Pseudomonadota</taxon>
        <taxon>Alphaproteobacteria</taxon>
        <taxon>Hyphomicrobiales</taxon>
        <taxon>Phyllobacteriaceae</taxon>
        <taxon>Nitratireductor</taxon>
    </lineage>
</organism>
<gene>
    <name evidence="3" type="primary">puuB_3</name>
    <name evidence="3" type="ORF">NTH_01234</name>
</gene>
<feature type="domain" description="FAD dependent oxidoreductase" evidence="2">
    <location>
        <begin position="32"/>
        <end position="383"/>
    </location>
</feature>
<name>A0ABY5MH98_9HYPH</name>
<dbReference type="RefSeq" id="WP_338529189.1">
    <property type="nucleotide sequence ID" value="NZ_CP030941.1"/>
</dbReference>
<evidence type="ECO:0000256" key="1">
    <source>
        <dbReference type="ARBA" id="ARBA00023002"/>
    </source>
</evidence>